<evidence type="ECO:0000313" key="2">
    <source>
        <dbReference type="Proteomes" id="UP000515908"/>
    </source>
</evidence>
<gene>
    <name evidence="1" type="ORF">ADEAN_000544500</name>
</gene>
<dbReference type="OrthoDB" id="275833at2759"/>
<dbReference type="EMBL" id="LR877154">
    <property type="protein sequence ID" value="CAD2217959.1"/>
    <property type="molecule type" value="Genomic_DNA"/>
</dbReference>
<organism evidence="1 2">
    <name type="scientific">Angomonas deanei</name>
    <dbReference type="NCBI Taxonomy" id="59799"/>
    <lineage>
        <taxon>Eukaryota</taxon>
        <taxon>Discoba</taxon>
        <taxon>Euglenozoa</taxon>
        <taxon>Kinetoplastea</taxon>
        <taxon>Metakinetoplastina</taxon>
        <taxon>Trypanosomatida</taxon>
        <taxon>Trypanosomatidae</taxon>
        <taxon>Strigomonadinae</taxon>
        <taxon>Angomonas</taxon>
    </lineage>
</organism>
<evidence type="ECO:0000313" key="1">
    <source>
        <dbReference type="EMBL" id="CAD2217959.1"/>
    </source>
</evidence>
<accession>A0A7G2CEM1</accession>
<protein>
    <submittedName>
        <fullName evidence="1">Uncharacterized protein</fullName>
    </submittedName>
</protein>
<dbReference type="AlphaFoldDB" id="A0A7G2CEM1"/>
<sequence>MENDNLREHYPISVKCNGSDAVVFVSCPRGGRFGDVRKTLAGLLQRPFHTINIAPHSPEYVINRPIEPYDSAELVPEDRYGTIIEASTLKLNDAGEWVLE</sequence>
<dbReference type="VEuPathDB" id="TriTrypDB:ADEAN_000544500"/>
<name>A0A7G2CEM1_9TRYP</name>
<dbReference type="Proteomes" id="UP000515908">
    <property type="component" value="Chromosome 10"/>
</dbReference>
<keyword evidence="2" id="KW-1185">Reference proteome</keyword>
<reference evidence="1 2" key="1">
    <citation type="submission" date="2020-08" db="EMBL/GenBank/DDBJ databases">
        <authorList>
            <person name="Newling K."/>
            <person name="Davey J."/>
            <person name="Forrester S."/>
        </authorList>
    </citation>
    <scope>NUCLEOTIDE SEQUENCE [LARGE SCALE GENOMIC DNA]</scope>
    <source>
        <strain evidence="2">Crithidia deanei Carvalho (ATCC PRA-265)</strain>
    </source>
</reference>
<proteinExistence type="predicted"/>